<protein>
    <submittedName>
        <fullName evidence="1">Uncharacterized protein</fullName>
    </submittedName>
</protein>
<dbReference type="EMBL" id="MN739057">
    <property type="protein sequence ID" value="QHS86503.1"/>
    <property type="molecule type" value="Genomic_DNA"/>
</dbReference>
<organism evidence="1">
    <name type="scientific">viral metagenome</name>
    <dbReference type="NCBI Taxonomy" id="1070528"/>
    <lineage>
        <taxon>unclassified sequences</taxon>
        <taxon>metagenomes</taxon>
        <taxon>organismal metagenomes</taxon>
    </lineage>
</organism>
<dbReference type="AlphaFoldDB" id="A0A6C0B4T1"/>
<evidence type="ECO:0000313" key="1">
    <source>
        <dbReference type="EMBL" id="QHS86503.1"/>
    </source>
</evidence>
<proteinExistence type="predicted"/>
<reference evidence="1" key="1">
    <citation type="journal article" date="2020" name="Nature">
        <title>Giant virus diversity and host interactions through global metagenomics.</title>
        <authorList>
            <person name="Schulz F."/>
            <person name="Roux S."/>
            <person name="Paez-Espino D."/>
            <person name="Jungbluth S."/>
            <person name="Walsh D.A."/>
            <person name="Denef V.J."/>
            <person name="McMahon K.D."/>
            <person name="Konstantinidis K.T."/>
            <person name="Eloe-Fadrosh E.A."/>
            <person name="Kyrpides N.C."/>
            <person name="Woyke T."/>
        </authorList>
    </citation>
    <scope>NUCLEOTIDE SEQUENCE</scope>
    <source>
        <strain evidence="1">GVMAG-M-3300009187-29</strain>
    </source>
</reference>
<accession>A0A6C0B4T1</accession>
<name>A0A6C0B4T1_9ZZZZ</name>
<sequence>MTNIVALATDVGQNLGAANTPLRIKCIVAFTDPGIFPRVLAMLATNTSLRNLLAGGHTTRHIETPINGQKIIWSYQRKRFQFFGQENFITKKLIDVKLKIRNQSTT</sequence>